<comment type="caution">
    <text evidence="18">The sequence shown here is derived from an EMBL/GenBank/DDBJ whole genome shotgun (WGS) entry which is preliminary data.</text>
</comment>
<evidence type="ECO:0000256" key="9">
    <source>
        <dbReference type="ARBA" id="ARBA00022857"/>
    </source>
</evidence>
<dbReference type="GO" id="GO:0071266">
    <property type="term" value="P:'de novo' L-methionine biosynthetic process"/>
    <property type="evidence" value="ECO:0007669"/>
    <property type="project" value="UniProtKB-UniRule"/>
</dbReference>
<accession>A0A8J2BIA5</accession>
<keyword evidence="13 15" id="KW-0486">Methionine biosynthesis</keyword>
<dbReference type="InterPro" id="IPR000534">
    <property type="entry name" value="Semialdehyde_DH_NAD-bd"/>
</dbReference>
<dbReference type="GO" id="GO:0009097">
    <property type="term" value="P:isoleucine biosynthetic process"/>
    <property type="evidence" value="ECO:0007669"/>
    <property type="project" value="UniProtKB-UniRule"/>
</dbReference>
<dbReference type="AlphaFoldDB" id="A0A8J2BIA5"/>
<dbReference type="SMART" id="SM00859">
    <property type="entry name" value="Semialdhyde_dh"/>
    <property type="match status" value="1"/>
</dbReference>
<dbReference type="GO" id="GO:0051287">
    <property type="term" value="F:NAD binding"/>
    <property type="evidence" value="ECO:0007669"/>
    <property type="project" value="InterPro"/>
</dbReference>
<evidence type="ECO:0000256" key="5">
    <source>
        <dbReference type="ARBA" id="ARBA00011738"/>
    </source>
</evidence>
<dbReference type="PANTHER" id="PTHR46278">
    <property type="entry name" value="DEHYDROGENASE, PUTATIVE-RELATED"/>
    <property type="match status" value="1"/>
</dbReference>
<feature type="binding site" evidence="15">
    <location>
        <position position="349"/>
    </location>
    <ligand>
        <name>NADP(+)</name>
        <dbReference type="ChEBI" id="CHEBI:58349"/>
    </ligand>
</feature>
<dbReference type="InterPro" id="IPR012280">
    <property type="entry name" value="Semialdhyde_DH_dimer_dom"/>
</dbReference>
<dbReference type="Proteomes" id="UP000663859">
    <property type="component" value="Unassembled WGS sequence"/>
</dbReference>
<keyword evidence="12 15" id="KW-0457">Lysine biosynthesis</keyword>
<comment type="caution">
    <text evidence="15">Lacks conserved residue(s) required for the propagation of feature annotation.</text>
</comment>
<keyword evidence="19" id="KW-1185">Reference proteome</keyword>
<feature type="active site" description="Proton acceptor" evidence="15 16">
    <location>
        <position position="276"/>
    </location>
</feature>
<evidence type="ECO:0000256" key="6">
    <source>
        <dbReference type="ARBA" id="ARBA00013120"/>
    </source>
</evidence>
<dbReference type="GO" id="GO:0009088">
    <property type="term" value="P:threonine biosynthetic process"/>
    <property type="evidence" value="ECO:0007669"/>
    <property type="project" value="UniProtKB-UniRule"/>
</dbReference>
<name>A0A8J2BIA5_9BACT</name>
<dbReference type="PIRSF" id="PIRSF000148">
    <property type="entry name" value="ASA_dh"/>
    <property type="match status" value="1"/>
</dbReference>
<evidence type="ECO:0000256" key="16">
    <source>
        <dbReference type="PIRSR" id="PIRSR000148-1"/>
    </source>
</evidence>
<dbReference type="GO" id="GO:0004073">
    <property type="term" value="F:aspartate-semialdehyde dehydrogenase activity"/>
    <property type="evidence" value="ECO:0007669"/>
    <property type="project" value="UniProtKB-UniRule"/>
</dbReference>
<protein>
    <recommendedName>
        <fullName evidence="6 15">Aspartate-semialdehyde dehydrogenase</fullName>
        <shortName evidence="15">ASA dehydrogenase</shortName>
        <shortName evidence="15">ASADH</shortName>
        <ecNumber evidence="6 15">1.2.1.11</ecNumber>
    </recommendedName>
    <alternativeName>
        <fullName evidence="15">Aspartate-beta-semialdehyde dehydrogenase</fullName>
    </alternativeName>
</protein>
<comment type="similarity">
    <text evidence="4 15">Belongs to the aspartate-semialdehyde dehydrogenase family.</text>
</comment>
<comment type="catalytic activity">
    <reaction evidence="14 15">
        <text>L-aspartate 4-semialdehyde + phosphate + NADP(+) = 4-phospho-L-aspartate + NADPH + H(+)</text>
        <dbReference type="Rhea" id="RHEA:24284"/>
        <dbReference type="ChEBI" id="CHEBI:15378"/>
        <dbReference type="ChEBI" id="CHEBI:43474"/>
        <dbReference type="ChEBI" id="CHEBI:57535"/>
        <dbReference type="ChEBI" id="CHEBI:57783"/>
        <dbReference type="ChEBI" id="CHEBI:58349"/>
        <dbReference type="ChEBI" id="CHEBI:537519"/>
        <dbReference type="EC" id="1.2.1.11"/>
    </reaction>
</comment>
<evidence type="ECO:0000256" key="2">
    <source>
        <dbReference type="ARBA" id="ARBA00005076"/>
    </source>
</evidence>
<feature type="binding site" evidence="15">
    <location>
        <position position="243"/>
    </location>
    <ligand>
        <name>substrate</name>
    </ligand>
</feature>
<feature type="active site" description="Acyl-thioester intermediate" evidence="15 16">
    <location>
        <position position="163"/>
    </location>
</feature>
<dbReference type="GO" id="GO:0009089">
    <property type="term" value="P:lysine biosynthetic process via diaminopimelate"/>
    <property type="evidence" value="ECO:0007669"/>
    <property type="project" value="UniProtKB-UniRule"/>
</dbReference>
<feature type="binding site" evidence="15">
    <location>
        <begin position="46"/>
        <end position="49"/>
    </location>
    <ligand>
        <name>NADP(+)</name>
        <dbReference type="ChEBI" id="CHEBI:58349"/>
    </ligand>
</feature>
<feature type="binding site" evidence="15">
    <location>
        <begin position="74"/>
        <end position="75"/>
    </location>
    <ligand>
        <name>NADP(+)</name>
        <dbReference type="ChEBI" id="CHEBI:58349"/>
    </ligand>
</feature>
<gene>
    <name evidence="15 18" type="primary">asd</name>
    <name evidence="18" type="ORF">MPNT_210010</name>
</gene>
<dbReference type="CDD" id="cd02316">
    <property type="entry name" value="VcASADH2_like_N"/>
    <property type="match status" value="1"/>
</dbReference>
<comment type="pathway">
    <text evidence="2 15">Amino-acid biosynthesis; L-lysine biosynthesis via DAP pathway; (S)-tetrahydrodipicolinate from L-aspartate: step 2/4.</text>
</comment>
<dbReference type="CDD" id="cd18131">
    <property type="entry name" value="ASADH_C_bac_euk_like"/>
    <property type="match status" value="1"/>
</dbReference>
<dbReference type="SUPFAM" id="SSF55347">
    <property type="entry name" value="Glyceraldehyde-3-phosphate dehydrogenase-like, C-terminal domain"/>
    <property type="match status" value="1"/>
</dbReference>
<dbReference type="EC" id="1.2.1.11" evidence="6 15"/>
<feature type="binding site" evidence="15">
    <location>
        <position position="190"/>
    </location>
    <ligand>
        <name>substrate</name>
    </ligand>
</feature>
<evidence type="ECO:0000256" key="3">
    <source>
        <dbReference type="ARBA" id="ARBA00005097"/>
    </source>
</evidence>
<dbReference type="SUPFAM" id="SSF51735">
    <property type="entry name" value="NAD(P)-binding Rossmann-fold domains"/>
    <property type="match status" value="1"/>
</dbReference>
<evidence type="ECO:0000313" key="19">
    <source>
        <dbReference type="Proteomes" id="UP000663859"/>
    </source>
</evidence>
<dbReference type="NCBIfam" id="TIGR01296">
    <property type="entry name" value="asd_B"/>
    <property type="match status" value="1"/>
</dbReference>
<reference evidence="18" key="1">
    <citation type="submission" date="2021-02" db="EMBL/GenBank/DDBJ databases">
        <authorList>
            <person name="Cremers G."/>
            <person name="Picone N."/>
        </authorList>
    </citation>
    <scope>NUCLEOTIDE SEQUENCE</scope>
    <source>
        <strain evidence="18">PQ17</strain>
    </source>
</reference>
<evidence type="ECO:0000256" key="8">
    <source>
        <dbReference type="ARBA" id="ARBA00022697"/>
    </source>
</evidence>
<dbReference type="InterPro" id="IPR005986">
    <property type="entry name" value="Asp_semialdehyde_DH_beta"/>
</dbReference>
<dbReference type="Gene3D" id="3.30.360.10">
    <property type="entry name" value="Dihydrodipicolinate Reductase, domain 2"/>
    <property type="match status" value="1"/>
</dbReference>
<evidence type="ECO:0000256" key="4">
    <source>
        <dbReference type="ARBA" id="ARBA00010584"/>
    </source>
</evidence>
<dbReference type="UniPathway" id="UPA00034">
    <property type="reaction ID" value="UER00016"/>
</dbReference>
<dbReference type="Gene3D" id="3.40.50.720">
    <property type="entry name" value="NAD(P)-binding Rossmann-like Domain"/>
    <property type="match status" value="1"/>
</dbReference>
<comment type="function">
    <text evidence="15">Catalyzes the NADPH-dependent formation of L-aspartate-semialdehyde (L-ASA) by the reductive dephosphorylation of L-aspartyl-4-phosphate.</text>
</comment>
<dbReference type="Pfam" id="PF02774">
    <property type="entry name" value="Semialdhyde_dhC"/>
    <property type="match status" value="1"/>
</dbReference>
<keyword evidence="7 15" id="KW-0028">Amino-acid biosynthesis</keyword>
<feature type="binding site" evidence="15">
    <location>
        <begin position="193"/>
        <end position="194"/>
    </location>
    <ligand>
        <name>NADP(+)</name>
        <dbReference type="ChEBI" id="CHEBI:58349"/>
    </ligand>
</feature>
<dbReference type="RefSeq" id="WP_174583157.1">
    <property type="nucleotide sequence ID" value="NZ_CAJNOB010000014.1"/>
</dbReference>
<evidence type="ECO:0000256" key="10">
    <source>
        <dbReference type="ARBA" id="ARBA00022915"/>
    </source>
</evidence>
<dbReference type="GO" id="GO:0050661">
    <property type="term" value="F:NADP binding"/>
    <property type="evidence" value="ECO:0007669"/>
    <property type="project" value="UniProtKB-UniRule"/>
</dbReference>
<dbReference type="NCBIfam" id="NF011456">
    <property type="entry name" value="PRK14874.1"/>
    <property type="match status" value="1"/>
</dbReference>
<dbReference type="InterPro" id="IPR012080">
    <property type="entry name" value="Asp_semialdehyde_DH"/>
</dbReference>
<evidence type="ECO:0000256" key="14">
    <source>
        <dbReference type="ARBA" id="ARBA00047891"/>
    </source>
</evidence>
<dbReference type="GO" id="GO:0019877">
    <property type="term" value="P:diaminopimelate biosynthetic process"/>
    <property type="evidence" value="ECO:0007669"/>
    <property type="project" value="UniProtKB-UniRule"/>
</dbReference>
<organism evidence="18 19">
    <name type="scientific">Candidatus Methylacidithermus pantelleriae</name>
    <dbReference type="NCBI Taxonomy" id="2744239"/>
    <lineage>
        <taxon>Bacteria</taxon>
        <taxon>Pseudomonadati</taxon>
        <taxon>Verrucomicrobiota</taxon>
        <taxon>Methylacidiphilae</taxon>
        <taxon>Methylacidiphilales</taxon>
        <taxon>Methylacidiphilaceae</taxon>
        <taxon>Candidatus Methylacidithermus</taxon>
    </lineage>
</organism>
<proteinExistence type="inferred from homology"/>
<feature type="domain" description="Semialdehyde dehydrogenase NAD-binding" evidence="17">
    <location>
        <begin position="39"/>
        <end position="154"/>
    </location>
</feature>
<dbReference type="EMBL" id="CAJNOB010000014">
    <property type="protein sequence ID" value="CAF0697213.1"/>
    <property type="molecule type" value="Genomic_DNA"/>
</dbReference>
<comment type="pathway">
    <text evidence="1 15">Amino-acid biosynthesis; L-methionine biosynthesis via de novo pathway; L-homoserine from L-aspartate: step 2/3.</text>
</comment>
<evidence type="ECO:0000259" key="17">
    <source>
        <dbReference type="SMART" id="SM00859"/>
    </source>
</evidence>
<evidence type="ECO:0000256" key="7">
    <source>
        <dbReference type="ARBA" id="ARBA00022605"/>
    </source>
</evidence>
<dbReference type="PANTHER" id="PTHR46278:SF2">
    <property type="entry name" value="ASPARTATE-SEMIALDEHYDE DEHYDROGENASE"/>
    <property type="match status" value="1"/>
</dbReference>
<evidence type="ECO:0000313" key="18">
    <source>
        <dbReference type="EMBL" id="CAF0697213.1"/>
    </source>
</evidence>
<evidence type="ECO:0000256" key="15">
    <source>
        <dbReference type="HAMAP-Rule" id="MF_02121"/>
    </source>
</evidence>
<dbReference type="Pfam" id="PF01118">
    <property type="entry name" value="Semialdhyde_dh"/>
    <property type="match status" value="1"/>
</dbReference>
<evidence type="ECO:0000256" key="11">
    <source>
        <dbReference type="ARBA" id="ARBA00023002"/>
    </source>
</evidence>
<feature type="binding site" evidence="15">
    <location>
        <position position="269"/>
    </location>
    <ligand>
        <name>substrate</name>
    </ligand>
</feature>
<dbReference type="InterPro" id="IPR036291">
    <property type="entry name" value="NAD(P)-bd_dom_sf"/>
</dbReference>
<evidence type="ECO:0000256" key="13">
    <source>
        <dbReference type="ARBA" id="ARBA00023167"/>
    </source>
</evidence>
<comment type="pathway">
    <text evidence="3 15">Amino-acid biosynthesis; L-threonine biosynthesis; L-threonine from L-aspartate: step 2/5.</text>
</comment>
<keyword evidence="11 15" id="KW-0560">Oxidoreductase</keyword>
<sequence length="372" mass="40555">MPEISRQRCGPAGIGELALKLSLSGVAKGVPLKLVQSFRVAIVGATGAVGREMIRLLELRHFPLKELRLFASENSRGRRISVGSQELEVRTVSPGAFEGIDFALFSAGRERSLLYVPEAIRSGAVVIDNSSAYRYDPSVPLVVPEVNPGDLAHHPAIVANPNCTTALLSVVLWPLHLQARIRRVIVATYQAASGAGARGLEELHRQVRAYVRGLPVVRQVFRHPIAFNVFSHDSPIGPDGFNEEENKVARELRKIFHEPDLGVCATCVRVPVFRAHCEAVVVETEEKLSAEEARKLLSQAPGVRVVDDRESNTFPMPVDAAGRLEVLVGRIREDPSHPHGLAFFLAGDQLLKGAAWNAIQILEHLSGARCEG</sequence>
<dbReference type="UniPathway" id="UPA00050">
    <property type="reaction ID" value="UER00463"/>
</dbReference>
<feature type="binding site" evidence="15">
    <location>
        <position position="134"/>
    </location>
    <ligand>
        <name>phosphate</name>
        <dbReference type="ChEBI" id="CHEBI:43474"/>
    </ligand>
</feature>
<dbReference type="GO" id="GO:0046983">
    <property type="term" value="F:protein dimerization activity"/>
    <property type="evidence" value="ECO:0007669"/>
    <property type="project" value="InterPro"/>
</dbReference>
<evidence type="ECO:0000256" key="12">
    <source>
        <dbReference type="ARBA" id="ARBA00023154"/>
    </source>
</evidence>
<keyword evidence="10 15" id="KW-0220">Diaminopimelate biosynthesis</keyword>
<keyword evidence="9 15" id="KW-0521">NADP</keyword>
<evidence type="ECO:0000256" key="1">
    <source>
        <dbReference type="ARBA" id="ARBA00005021"/>
    </source>
</evidence>
<comment type="subunit">
    <text evidence="5 15">Homodimer.</text>
</comment>
<dbReference type="UniPathway" id="UPA00051">
    <property type="reaction ID" value="UER00464"/>
</dbReference>
<dbReference type="HAMAP" id="MF_02121">
    <property type="entry name" value="ASADH"/>
    <property type="match status" value="1"/>
</dbReference>
<keyword evidence="8 15" id="KW-0791">Threonine biosynthesis</keyword>